<gene>
    <name evidence="5" type="primary">olmA</name>
    <name evidence="5" type="ORF">5H7_032</name>
</gene>
<evidence type="ECO:0000256" key="3">
    <source>
        <dbReference type="SAM" id="MobiDB-lite"/>
    </source>
</evidence>
<dbReference type="Gene3D" id="3.30.1450.10">
    <property type="match status" value="1"/>
</dbReference>
<reference evidence="5" key="1">
    <citation type="submission" date="2016-04" db="EMBL/GenBank/DDBJ databases">
        <title>Exploring the genomic information of specific uncultured soil bacteria through a new metagenomic library-based strategy.</title>
        <authorList>
            <person name="Liu Y."/>
            <person name="Zhang R."/>
        </authorList>
    </citation>
    <scope>NUCLEOTIDE SEQUENCE</scope>
</reference>
<feature type="domain" description="Outer membrane protein assembly factor BamE" evidence="4">
    <location>
        <begin position="51"/>
        <end position="125"/>
    </location>
</feature>
<evidence type="ECO:0000256" key="2">
    <source>
        <dbReference type="ARBA" id="ARBA00023136"/>
    </source>
</evidence>
<dbReference type="EMBL" id="KT342858">
    <property type="protein sequence ID" value="ALG05333.2"/>
    <property type="molecule type" value="Genomic_DNA"/>
</dbReference>
<name>A0A0N9HQX1_9BACT</name>
<dbReference type="GO" id="GO:0019867">
    <property type="term" value="C:outer membrane"/>
    <property type="evidence" value="ECO:0007669"/>
    <property type="project" value="InterPro"/>
</dbReference>
<dbReference type="InterPro" id="IPR037873">
    <property type="entry name" value="BamE-like"/>
</dbReference>
<sequence length="184" mass="19348">MRNGVAGNGDARQMDLDRSDLMQRMGRIGLAAAVALVAATGGCASIKDHRGYWVDTALIESVQPGVDNRTSVERSLGRPTFVSQFGQPAWYYVSVNTRQRPFASPRTTDQTILRIRFDDKGNVAAVDKAGAEKIARLDPDGKKTPTLGRDRGFLEDLFGNIGTVGAPGMGGQGGGAPGGGPNGS</sequence>
<protein>
    <submittedName>
        <fullName evidence="5">Small protein A</fullName>
    </submittedName>
</protein>
<evidence type="ECO:0000256" key="1">
    <source>
        <dbReference type="ARBA" id="ARBA00022729"/>
    </source>
</evidence>
<dbReference type="InterPro" id="IPR007450">
    <property type="entry name" value="BamE_dom"/>
</dbReference>
<dbReference type="AlphaFoldDB" id="A0A0N9HQX1"/>
<keyword evidence="1" id="KW-0732">Signal</keyword>
<evidence type="ECO:0000313" key="5">
    <source>
        <dbReference type="EMBL" id="ALG05333.2"/>
    </source>
</evidence>
<accession>A0A0N9HQX1</accession>
<evidence type="ECO:0000259" key="4">
    <source>
        <dbReference type="Pfam" id="PF04355"/>
    </source>
</evidence>
<keyword evidence="2" id="KW-0472">Membrane</keyword>
<feature type="region of interest" description="Disordered" evidence="3">
    <location>
        <begin position="164"/>
        <end position="184"/>
    </location>
</feature>
<dbReference type="Pfam" id="PF04355">
    <property type="entry name" value="BamE"/>
    <property type="match status" value="1"/>
</dbReference>
<feature type="compositionally biased region" description="Gly residues" evidence="3">
    <location>
        <begin position="165"/>
        <end position="184"/>
    </location>
</feature>
<proteinExistence type="predicted"/>
<organism evidence="5">
    <name type="scientific">uncultured bacterium 5H7</name>
    <dbReference type="NCBI Taxonomy" id="1701327"/>
    <lineage>
        <taxon>Bacteria</taxon>
        <taxon>environmental samples</taxon>
    </lineage>
</organism>